<dbReference type="Proteomes" id="UP000001865">
    <property type="component" value="Plasmid pCVM19633_110"/>
</dbReference>
<feature type="transmembrane region" description="Helical" evidence="6">
    <location>
        <begin position="190"/>
        <end position="210"/>
    </location>
</feature>
<feature type="transmembrane region" description="Helical" evidence="6">
    <location>
        <begin position="165"/>
        <end position="183"/>
    </location>
</feature>
<geneLocation type="plasmid" evidence="7 8">
    <name>pCVM19633_110</name>
</geneLocation>
<keyword evidence="4 6" id="KW-0472">Membrane</keyword>
<evidence type="ECO:0000256" key="1">
    <source>
        <dbReference type="ARBA" id="ARBA00004141"/>
    </source>
</evidence>
<accession>A0A0N1QRX5</accession>
<feature type="compositionally biased region" description="Low complexity" evidence="5">
    <location>
        <begin position="288"/>
        <end position="317"/>
    </location>
</feature>
<evidence type="ECO:0000313" key="8">
    <source>
        <dbReference type="Proteomes" id="UP000001865"/>
    </source>
</evidence>
<evidence type="ECO:0000256" key="3">
    <source>
        <dbReference type="ARBA" id="ARBA00022989"/>
    </source>
</evidence>
<sequence>MSGIFVGLNSHIMEGFDSVLTSVAADTGGWMAHLFSVAVLSLYITWRAYQTMAGKLVRPFEEIVWDVSRMLIIMIFVTNAGGYLDLVSDAITGLRDGFSGDASIWARLDTVWEKAQALGEKLYSYDDSTYVALKGTLAQFLVWAGVMLLVGITAIINLIAELVMLLMLATAPIFIYCLMWSWFRDMFSNWLRIILGCILTSLFSGIALTVVMDYLDYILAGATKASDANYLTLAVQVFLGTAGAAAVMVLTYKLAEALAGASAQGAAQALAASGVGSARQSASSAAGAVGDKASQNLNSTGSATASSASTASRATGDARSRSRAAVQRMQERYQR</sequence>
<dbReference type="RefSeq" id="WP_000014166.1">
    <property type="nucleotide sequence ID" value="NC_011092.1"/>
</dbReference>
<name>A0A0N1QRX5_SALSV</name>
<dbReference type="Pfam" id="PF04610">
    <property type="entry name" value="TrbL"/>
    <property type="match status" value="1"/>
</dbReference>
<evidence type="ECO:0000313" key="7">
    <source>
        <dbReference type="EMBL" id="ACF88595.1"/>
    </source>
</evidence>
<reference evidence="7 8" key="1">
    <citation type="journal article" date="2011" name="J. Bacteriol.">
        <title>Comparative genomics of 28 Salmonella enterica isolates: evidence for CRISPR-mediated adaptive sublineage evolution.</title>
        <authorList>
            <person name="Fricke W.F."/>
            <person name="Mammel M.K."/>
            <person name="McDermott P.F."/>
            <person name="Tartera C."/>
            <person name="White D.G."/>
            <person name="Leclerc J.E."/>
            <person name="Ravel J."/>
            <person name="Cebula T.A."/>
        </authorList>
    </citation>
    <scope>NUCLEOTIDE SEQUENCE [LARGE SCALE GENOMIC DNA]</scope>
    <source>
        <strain evidence="7 8">CVM19633</strain>
        <plasmid evidence="7 8">pCVM19633_110</plasmid>
    </source>
</reference>
<keyword evidence="7" id="KW-0614">Plasmid</keyword>
<organism evidence="7 8">
    <name type="scientific">Salmonella schwarzengrund (strain CVM19633)</name>
    <dbReference type="NCBI Taxonomy" id="439843"/>
    <lineage>
        <taxon>Bacteria</taxon>
        <taxon>Pseudomonadati</taxon>
        <taxon>Pseudomonadota</taxon>
        <taxon>Gammaproteobacteria</taxon>
        <taxon>Enterobacterales</taxon>
        <taxon>Enterobacteriaceae</taxon>
        <taxon>Salmonella</taxon>
    </lineage>
</organism>
<gene>
    <name evidence="7" type="ordered locus">SeSA_B0111</name>
</gene>
<evidence type="ECO:0000256" key="5">
    <source>
        <dbReference type="SAM" id="MobiDB-lite"/>
    </source>
</evidence>
<keyword evidence="3 6" id="KW-1133">Transmembrane helix</keyword>
<feature type="transmembrane region" description="Helical" evidence="6">
    <location>
        <begin position="140"/>
        <end position="159"/>
    </location>
</feature>
<dbReference type="GO" id="GO:0030255">
    <property type="term" value="P:protein secretion by the type IV secretion system"/>
    <property type="evidence" value="ECO:0007669"/>
    <property type="project" value="InterPro"/>
</dbReference>
<dbReference type="AlphaFoldDB" id="A0A0N1QRX5"/>
<keyword evidence="2 6" id="KW-0812">Transmembrane</keyword>
<feature type="region of interest" description="Disordered" evidence="5">
    <location>
        <begin position="288"/>
        <end position="335"/>
    </location>
</feature>
<dbReference type="InterPro" id="IPR007688">
    <property type="entry name" value="Conjugal_tfr_TrbL/VirB6"/>
</dbReference>
<evidence type="ECO:0000256" key="6">
    <source>
        <dbReference type="SAM" id="Phobius"/>
    </source>
</evidence>
<dbReference type="GO" id="GO:0016020">
    <property type="term" value="C:membrane"/>
    <property type="evidence" value="ECO:0007669"/>
    <property type="project" value="UniProtKB-SubCell"/>
</dbReference>
<dbReference type="KEGG" id="sew:SeSA_B0111"/>
<dbReference type="GeneID" id="99779496"/>
<feature type="transmembrane region" description="Helical" evidence="6">
    <location>
        <begin position="230"/>
        <end position="252"/>
    </location>
</feature>
<proteinExistence type="predicted"/>
<evidence type="ECO:0000256" key="4">
    <source>
        <dbReference type="ARBA" id="ARBA00023136"/>
    </source>
</evidence>
<feature type="transmembrane region" description="Helical" evidence="6">
    <location>
        <begin position="30"/>
        <end position="49"/>
    </location>
</feature>
<evidence type="ECO:0000256" key="2">
    <source>
        <dbReference type="ARBA" id="ARBA00022692"/>
    </source>
</evidence>
<comment type="subcellular location">
    <subcellularLocation>
        <location evidence="1">Membrane</location>
        <topology evidence="1">Multi-pass membrane protein</topology>
    </subcellularLocation>
</comment>
<dbReference type="EMBL" id="CP001125">
    <property type="protein sequence ID" value="ACF88595.1"/>
    <property type="molecule type" value="Genomic_DNA"/>
</dbReference>
<protein>
    <submittedName>
        <fullName evidence="7">TriE protein</fullName>
    </submittedName>
</protein>
<dbReference type="HOGENOM" id="CLU_064911_0_0_6"/>